<evidence type="ECO:0000256" key="3">
    <source>
        <dbReference type="ARBA" id="ARBA00010044"/>
    </source>
</evidence>
<dbReference type="Pfam" id="PF01434">
    <property type="entry name" value="Peptidase_M41"/>
    <property type="match status" value="1"/>
</dbReference>
<keyword evidence="8" id="KW-0378">Hydrolase</keyword>
<sequence>MNIKKFLSGPFIWIIAAVIVLIIGSSMVNGSSVKQVDTSVGMALIKDGKAVSVKILEADQRVDITLAQEDAKLGKQVQFFYVTARGEEVVKLVNSANLGKGFNDEAPNTPWYVALLGSLLPFIIIGLIFWFILSSAGGGGGGRGVMQFGKSRAKLVSKENSTVTFADVAGADEAMEELQEIKEFLKEPQKFQAVGAKIPRGVLLYGPPGTGKTLVAKAVAGEAGVPFFSISGSDFVEMFVGVGASRVRDLFEQAKQSAPAIIFVDEIDAVGRQRGAGIGGGNDEREQTLNQLLVEMDGFDSKTNVILIAATNRPDVLDPALLRPGRFDRQIGVTAPDLAGREKVLAVHSKGKPLADDVDLALIARRTPGFTGADLANVLNEAALLTARQNEKKITAETIDEAIDRVIGGPQKKSRLMQDRERLNTAYHEAGHALVAAAMNDSDPVTKVTILPRGRALGYTMVLPLEDRYSVSRNQLLDQIAYAMGGRVAEEIVFHDPTTGASNDFEKATSIARQMVTQYGFSNAIGAVSYGNGGEVFIGRDMAQARDYSESTAQAIDAEVRAIVEAAHNDAYKALTLNRKILDALAKELMERETLNQDEIAVLFKNVKKIPKRRMWLSSKLRPASKQGPIAIPSKGSTAAKQTAAKKAAAAEKTAKPATKRASKTRSVNKKK</sequence>
<feature type="compositionally biased region" description="Basic residues" evidence="14">
    <location>
        <begin position="658"/>
        <end position="672"/>
    </location>
</feature>
<feature type="transmembrane region" description="Helical" evidence="15">
    <location>
        <begin position="111"/>
        <end position="133"/>
    </location>
</feature>
<reference evidence="17" key="1">
    <citation type="submission" date="2020-05" db="EMBL/GenBank/DDBJ databases">
        <authorList>
            <person name="Chiriac C."/>
            <person name="Salcher M."/>
            <person name="Ghai R."/>
            <person name="Kavagutti S V."/>
        </authorList>
    </citation>
    <scope>NUCLEOTIDE SEQUENCE</scope>
</reference>
<dbReference type="PANTHER" id="PTHR23076">
    <property type="entry name" value="METALLOPROTEASE M41 FTSH"/>
    <property type="match status" value="1"/>
</dbReference>
<evidence type="ECO:0000259" key="16">
    <source>
        <dbReference type="SMART" id="SM00382"/>
    </source>
</evidence>
<dbReference type="Gene3D" id="1.20.58.760">
    <property type="entry name" value="Peptidase M41"/>
    <property type="match status" value="1"/>
</dbReference>
<keyword evidence="5 15" id="KW-0812">Transmembrane</keyword>
<dbReference type="GO" id="GO:0030163">
    <property type="term" value="P:protein catabolic process"/>
    <property type="evidence" value="ECO:0007669"/>
    <property type="project" value="TreeGrafter"/>
</dbReference>
<organism evidence="17">
    <name type="scientific">freshwater metagenome</name>
    <dbReference type="NCBI Taxonomy" id="449393"/>
    <lineage>
        <taxon>unclassified sequences</taxon>
        <taxon>metagenomes</taxon>
        <taxon>ecological metagenomes</taxon>
    </lineage>
</organism>
<dbReference type="SUPFAM" id="SSF140990">
    <property type="entry name" value="FtsH protease domain-like"/>
    <property type="match status" value="1"/>
</dbReference>
<keyword evidence="10" id="KW-0067">ATP-binding</keyword>
<keyword evidence="11 15" id="KW-1133">Transmembrane helix</keyword>
<keyword evidence="13 15" id="KW-0472">Membrane</keyword>
<dbReference type="AlphaFoldDB" id="A0A6J6NP22"/>
<accession>A0A6J6NP22</accession>
<dbReference type="PANTHER" id="PTHR23076:SF97">
    <property type="entry name" value="ATP-DEPENDENT ZINC METALLOPROTEASE YME1L1"/>
    <property type="match status" value="1"/>
</dbReference>
<evidence type="ECO:0000256" key="14">
    <source>
        <dbReference type="SAM" id="MobiDB-lite"/>
    </source>
</evidence>
<dbReference type="InterPro" id="IPR005936">
    <property type="entry name" value="FtsH"/>
</dbReference>
<dbReference type="PROSITE" id="PS00674">
    <property type="entry name" value="AAA"/>
    <property type="match status" value="1"/>
</dbReference>
<dbReference type="Gene3D" id="3.40.50.300">
    <property type="entry name" value="P-loop containing nucleotide triphosphate hydrolases"/>
    <property type="match status" value="1"/>
</dbReference>
<dbReference type="NCBIfam" id="TIGR01241">
    <property type="entry name" value="FtsH_fam"/>
    <property type="match status" value="1"/>
</dbReference>
<dbReference type="InterPro" id="IPR003959">
    <property type="entry name" value="ATPase_AAA_core"/>
</dbReference>
<evidence type="ECO:0000256" key="15">
    <source>
        <dbReference type="SAM" id="Phobius"/>
    </source>
</evidence>
<comment type="similarity">
    <text evidence="3">In the C-terminal section; belongs to the peptidase M41 family.</text>
</comment>
<evidence type="ECO:0000256" key="2">
    <source>
        <dbReference type="ARBA" id="ARBA00004370"/>
    </source>
</evidence>
<dbReference type="GO" id="GO:0006508">
    <property type="term" value="P:proteolysis"/>
    <property type="evidence" value="ECO:0007669"/>
    <property type="project" value="UniProtKB-KW"/>
</dbReference>
<dbReference type="GO" id="GO:0004222">
    <property type="term" value="F:metalloendopeptidase activity"/>
    <property type="evidence" value="ECO:0007669"/>
    <property type="project" value="InterPro"/>
</dbReference>
<dbReference type="InterPro" id="IPR041569">
    <property type="entry name" value="AAA_lid_3"/>
</dbReference>
<evidence type="ECO:0000256" key="6">
    <source>
        <dbReference type="ARBA" id="ARBA00022723"/>
    </source>
</evidence>
<evidence type="ECO:0000256" key="5">
    <source>
        <dbReference type="ARBA" id="ARBA00022692"/>
    </source>
</evidence>
<feature type="domain" description="AAA+ ATPase" evidence="16">
    <location>
        <begin position="198"/>
        <end position="337"/>
    </location>
</feature>
<evidence type="ECO:0000256" key="8">
    <source>
        <dbReference type="ARBA" id="ARBA00022801"/>
    </source>
</evidence>
<feature type="region of interest" description="Disordered" evidence="14">
    <location>
        <begin position="623"/>
        <end position="672"/>
    </location>
</feature>
<proteinExistence type="inferred from homology"/>
<dbReference type="SUPFAM" id="SSF52540">
    <property type="entry name" value="P-loop containing nucleoside triphosphate hydrolases"/>
    <property type="match status" value="1"/>
</dbReference>
<dbReference type="InterPro" id="IPR037219">
    <property type="entry name" value="Peptidase_M41-like"/>
</dbReference>
<dbReference type="InterPro" id="IPR027417">
    <property type="entry name" value="P-loop_NTPase"/>
</dbReference>
<comment type="subcellular location">
    <subcellularLocation>
        <location evidence="2">Membrane</location>
    </subcellularLocation>
</comment>
<dbReference type="Pfam" id="PF00004">
    <property type="entry name" value="AAA"/>
    <property type="match status" value="1"/>
</dbReference>
<feature type="compositionally biased region" description="Low complexity" evidence="14">
    <location>
        <begin position="638"/>
        <end position="648"/>
    </location>
</feature>
<evidence type="ECO:0000313" key="17">
    <source>
        <dbReference type="EMBL" id="CAB4686518.1"/>
    </source>
</evidence>
<protein>
    <submittedName>
        <fullName evidence="17">Unannotated protein</fullName>
    </submittedName>
</protein>
<dbReference type="InterPro" id="IPR000642">
    <property type="entry name" value="Peptidase_M41"/>
</dbReference>
<dbReference type="GO" id="GO:0004176">
    <property type="term" value="F:ATP-dependent peptidase activity"/>
    <property type="evidence" value="ECO:0007669"/>
    <property type="project" value="InterPro"/>
</dbReference>
<dbReference type="Pfam" id="PF17862">
    <property type="entry name" value="AAA_lid_3"/>
    <property type="match status" value="1"/>
</dbReference>
<dbReference type="CDD" id="cd19501">
    <property type="entry name" value="RecA-like_FtsH"/>
    <property type="match status" value="1"/>
</dbReference>
<gene>
    <name evidence="17" type="ORF">UFOPK2370_00668</name>
</gene>
<name>A0A6J6NP22_9ZZZZ</name>
<dbReference type="FunFam" id="1.20.58.760:FF:000001">
    <property type="entry name" value="ATP-dependent zinc metalloprotease FtsH"/>
    <property type="match status" value="1"/>
</dbReference>
<dbReference type="EMBL" id="CAEZXK010000014">
    <property type="protein sequence ID" value="CAB4686518.1"/>
    <property type="molecule type" value="Genomic_DNA"/>
</dbReference>
<dbReference type="FunFam" id="3.40.50.300:FF:000001">
    <property type="entry name" value="ATP-dependent zinc metalloprotease FtsH"/>
    <property type="match status" value="1"/>
</dbReference>
<comment type="cofactor">
    <cofactor evidence="1">
        <name>Zn(2+)</name>
        <dbReference type="ChEBI" id="CHEBI:29105"/>
    </cofactor>
</comment>
<evidence type="ECO:0000256" key="1">
    <source>
        <dbReference type="ARBA" id="ARBA00001947"/>
    </source>
</evidence>
<dbReference type="GO" id="GO:0005524">
    <property type="term" value="F:ATP binding"/>
    <property type="evidence" value="ECO:0007669"/>
    <property type="project" value="UniProtKB-KW"/>
</dbReference>
<dbReference type="SMART" id="SM00382">
    <property type="entry name" value="AAA"/>
    <property type="match status" value="1"/>
</dbReference>
<dbReference type="GO" id="GO:0016887">
    <property type="term" value="F:ATP hydrolysis activity"/>
    <property type="evidence" value="ECO:0007669"/>
    <property type="project" value="InterPro"/>
</dbReference>
<dbReference type="Gene3D" id="1.10.8.60">
    <property type="match status" value="1"/>
</dbReference>
<keyword evidence="6" id="KW-0479">Metal-binding</keyword>
<dbReference type="InterPro" id="IPR003593">
    <property type="entry name" value="AAA+_ATPase"/>
</dbReference>
<keyword evidence="12" id="KW-0482">Metalloprotease</keyword>
<dbReference type="HAMAP" id="MF_01458">
    <property type="entry name" value="FtsH"/>
    <property type="match status" value="1"/>
</dbReference>
<evidence type="ECO:0000256" key="13">
    <source>
        <dbReference type="ARBA" id="ARBA00023136"/>
    </source>
</evidence>
<evidence type="ECO:0000256" key="11">
    <source>
        <dbReference type="ARBA" id="ARBA00022989"/>
    </source>
</evidence>
<dbReference type="GO" id="GO:0005886">
    <property type="term" value="C:plasma membrane"/>
    <property type="evidence" value="ECO:0007669"/>
    <property type="project" value="TreeGrafter"/>
</dbReference>
<keyword evidence="7" id="KW-0547">Nucleotide-binding</keyword>
<evidence type="ECO:0000256" key="12">
    <source>
        <dbReference type="ARBA" id="ARBA00023049"/>
    </source>
</evidence>
<evidence type="ECO:0000256" key="7">
    <source>
        <dbReference type="ARBA" id="ARBA00022741"/>
    </source>
</evidence>
<dbReference type="FunFam" id="1.10.8.60:FF:000001">
    <property type="entry name" value="ATP-dependent zinc metalloprotease FtsH"/>
    <property type="match status" value="1"/>
</dbReference>
<keyword evidence="4" id="KW-0645">Protease</keyword>
<evidence type="ECO:0000256" key="4">
    <source>
        <dbReference type="ARBA" id="ARBA00022670"/>
    </source>
</evidence>
<keyword evidence="9" id="KW-0862">Zinc</keyword>
<dbReference type="GO" id="GO:0046872">
    <property type="term" value="F:metal ion binding"/>
    <property type="evidence" value="ECO:0007669"/>
    <property type="project" value="UniProtKB-KW"/>
</dbReference>
<dbReference type="InterPro" id="IPR003960">
    <property type="entry name" value="ATPase_AAA_CS"/>
</dbReference>
<evidence type="ECO:0000256" key="9">
    <source>
        <dbReference type="ARBA" id="ARBA00022833"/>
    </source>
</evidence>
<evidence type="ECO:0000256" key="10">
    <source>
        <dbReference type="ARBA" id="ARBA00022840"/>
    </source>
</evidence>